<dbReference type="InterPro" id="IPR053931">
    <property type="entry name" value="RapZ_C"/>
</dbReference>
<dbReference type="GO" id="GO:0005525">
    <property type="term" value="F:GTP binding"/>
    <property type="evidence" value="ECO:0007669"/>
    <property type="project" value="UniProtKB-KW"/>
</dbReference>
<keyword evidence="3" id="KW-0342">GTP-binding</keyword>
<keyword evidence="1" id="KW-0547">Nucleotide-binding</keyword>
<dbReference type="Pfam" id="PF22740">
    <property type="entry name" value="PapZ_C"/>
    <property type="match status" value="1"/>
</dbReference>
<feature type="domain" description="RapZ-like N-terminal" evidence="4">
    <location>
        <begin position="73"/>
        <end position="229"/>
    </location>
</feature>
<name>A0A382HU19_9ZZZZ</name>
<dbReference type="PANTHER" id="PTHR30448">
    <property type="entry name" value="RNASE ADAPTER PROTEIN RAPZ"/>
    <property type="match status" value="1"/>
</dbReference>
<reference evidence="6" key="1">
    <citation type="submission" date="2018-05" db="EMBL/GenBank/DDBJ databases">
        <authorList>
            <person name="Lanie J.A."/>
            <person name="Ng W.-L."/>
            <person name="Kazmierczak K.M."/>
            <person name="Andrzejewski T.M."/>
            <person name="Davidsen T.M."/>
            <person name="Wayne K.J."/>
            <person name="Tettelin H."/>
            <person name="Glass J.I."/>
            <person name="Rusch D."/>
            <person name="Podicherti R."/>
            <person name="Tsui H.-C.T."/>
            <person name="Winkler M.E."/>
        </authorList>
    </citation>
    <scope>NUCLEOTIDE SEQUENCE</scope>
</reference>
<feature type="non-terminal residue" evidence="6">
    <location>
        <position position="1"/>
    </location>
</feature>
<evidence type="ECO:0000259" key="4">
    <source>
        <dbReference type="Pfam" id="PF03668"/>
    </source>
</evidence>
<dbReference type="SUPFAM" id="SSF52540">
    <property type="entry name" value="P-loop containing nucleoside triphosphate hydrolases"/>
    <property type="match status" value="1"/>
</dbReference>
<feature type="domain" description="RapZ C-terminal" evidence="5">
    <location>
        <begin position="238"/>
        <end position="356"/>
    </location>
</feature>
<protein>
    <recommendedName>
        <fullName evidence="7">Nucleotide-binding protein</fullName>
    </recommendedName>
</protein>
<dbReference type="AlphaFoldDB" id="A0A382HU19"/>
<dbReference type="InterPro" id="IPR005337">
    <property type="entry name" value="RapZ-like"/>
</dbReference>
<proteinExistence type="inferred from homology"/>
<dbReference type="Pfam" id="PF03668">
    <property type="entry name" value="RapZ-like_N"/>
    <property type="match status" value="1"/>
</dbReference>
<evidence type="ECO:0000256" key="1">
    <source>
        <dbReference type="ARBA" id="ARBA00022741"/>
    </source>
</evidence>
<accession>A0A382HU19</accession>
<sequence>VVDLALGLEIERLPEPQFDVLLRRKVRVIQIDPFSVSATAKIRYALKLVTGEVMSFEMNPSKITPETCPSETVVLVTGMSGAGKTTALKVFEDMDFEAIDNVPLSLLGNLVLGRQKPFNAPGLSRPIAVGVDIRTRDFGIEAFFTRYDTLVSAGEVEAKLVFLDCDDEELRRRYEETRHRHPLAADRPVADGIAHERRLVLALRDRADLVIDTTGMTTGEFKRLLQGNFTSPPENSLSIFLTSFSYRRGVPRSSDLVFDVRFLSNPHYDESLRDQTGLEEAVGKYVSRDPGFMEFFDSLTHLIEPLLPRYRAEGKSYLTIAAGCTGGRHRSVFVIEKLALWFENTGQKVQVLHRELANSP</sequence>
<evidence type="ECO:0000259" key="5">
    <source>
        <dbReference type="Pfam" id="PF22740"/>
    </source>
</evidence>
<dbReference type="EMBL" id="UINC01063206">
    <property type="protein sequence ID" value="SVB90595.1"/>
    <property type="molecule type" value="Genomic_DNA"/>
</dbReference>
<dbReference type="NCBIfam" id="NF003828">
    <property type="entry name" value="PRK05416.1"/>
    <property type="match status" value="1"/>
</dbReference>
<keyword evidence="2" id="KW-0067">ATP-binding</keyword>
<dbReference type="InterPro" id="IPR027417">
    <property type="entry name" value="P-loop_NTPase"/>
</dbReference>
<dbReference type="Gene3D" id="3.40.50.300">
    <property type="entry name" value="P-loop containing nucleotide triphosphate hydrolases"/>
    <property type="match status" value="1"/>
</dbReference>
<gene>
    <name evidence="6" type="ORF">METZ01_LOCUS243449</name>
</gene>
<evidence type="ECO:0008006" key="7">
    <source>
        <dbReference type="Google" id="ProtNLM"/>
    </source>
</evidence>
<organism evidence="6">
    <name type="scientific">marine metagenome</name>
    <dbReference type="NCBI Taxonomy" id="408172"/>
    <lineage>
        <taxon>unclassified sequences</taxon>
        <taxon>metagenomes</taxon>
        <taxon>ecological metagenomes</taxon>
    </lineage>
</organism>
<dbReference type="InterPro" id="IPR053930">
    <property type="entry name" value="RapZ-like_N"/>
</dbReference>
<dbReference type="HAMAP" id="MF_00636">
    <property type="entry name" value="RapZ_like"/>
    <property type="match status" value="1"/>
</dbReference>
<evidence type="ECO:0000313" key="6">
    <source>
        <dbReference type="EMBL" id="SVB90595.1"/>
    </source>
</evidence>
<evidence type="ECO:0000256" key="2">
    <source>
        <dbReference type="ARBA" id="ARBA00022840"/>
    </source>
</evidence>
<dbReference type="PANTHER" id="PTHR30448:SF0">
    <property type="entry name" value="RNASE ADAPTER PROTEIN RAPZ"/>
    <property type="match status" value="1"/>
</dbReference>
<evidence type="ECO:0000256" key="3">
    <source>
        <dbReference type="ARBA" id="ARBA00023134"/>
    </source>
</evidence>
<dbReference type="GO" id="GO:0005524">
    <property type="term" value="F:ATP binding"/>
    <property type="evidence" value="ECO:0007669"/>
    <property type="project" value="UniProtKB-KW"/>
</dbReference>